<dbReference type="Proteomes" id="UP000219563">
    <property type="component" value="Unassembled WGS sequence"/>
</dbReference>
<name>A0A285T6J8_9FIRM</name>
<dbReference type="RefSeq" id="WP_097077186.1">
    <property type="nucleotide sequence ID" value="NZ_OBMR01000014.1"/>
</dbReference>
<dbReference type="EMBL" id="OBMR01000014">
    <property type="protein sequence ID" value="SOC16445.1"/>
    <property type="molecule type" value="Genomic_DNA"/>
</dbReference>
<protein>
    <submittedName>
        <fullName evidence="1">Uncharacterized protein</fullName>
    </submittedName>
</protein>
<evidence type="ECO:0000313" key="2">
    <source>
        <dbReference type="Proteomes" id="UP000219563"/>
    </source>
</evidence>
<gene>
    <name evidence="1" type="ORF">SAMN02910411_0403</name>
</gene>
<reference evidence="1 2" key="1">
    <citation type="submission" date="2017-08" db="EMBL/GenBank/DDBJ databases">
        <authorList>
            <person name="de Groot N.N."/>
        </authorList>
    </citation>
    <scope>NUCLEOTIDE SEQUENCE [LARGE SCALE GENOMIC DNA]</scope>
    <source>
        <strain evidence="1 2">DSM 9787</strain>
    </source>
</reference>
<dbReference type="AlphaFoldDB" id="A0A285T6J8"/>
<accession>A0A285T6J8</accession>
<organism evidence="1 2">
    <name type="scientific">Pseudobutyrivibrio ruminis DSM 9787</name>
    <dbReference type="NCBI Taxonomy" id="1123011"/>
    <lineage>
        <taxon>Bacteria</taxon>
        <taxon>Bacillati</taxon>
        <taxon>Bacillota</taxon>
        <taxon>Clostridia</taxon>
        <taxon>Lachnospirales</taxon>
        <taxon>Lachnospiraceae</taxon>
        <taxon>Pseudobutyrivibrio</taxon>
    </lineage>
</organism>
<proteinExistence type="predicted"/>
<evidence type="ECO:0000313" key="1">
    <source>
        <dbReference type="EMBL" id="SOC16445.1"/>
    </source>
</evidence>
<sequence length="144" mass="17039">MNKMIKPGMMKYCVVANIKSDSYCDKNGFIRYGTKVFPAGRKIYLSRRLWKNGVVAMGLNRYKSRYDTDTVPLDLVENIRVTRTFKPSILIKMGFCDEYIDMWWSHRAEDFKRAQEYAEMLNCIKNGDITAFDRYFDEVMVNYC</sequence>